<dbReference type="GO" id="GO:0006310">
    <property type="term" value="P:DNA recombination"/>
    <property type="evidence" value="ECO:0007669"/>
    <property type="project" value="TreeGrafter"/>
</dbReference>
<evidence type="ECO:0000313" key="3">
    <source>
        <dbReference type="EMBL" id="BEI93261.1"/>
    </source>
</evidence>
<dbReference type="SMART" id="SM00484">
    <property type="entry name" value="XPGI"/>
    <property type="match status" value="1"/>
</dbReference>
<dbReference type="Proteomes" id="UP001233271">
    <property type="component" value="Chromosome 5"/>
</dbReference>
<dbReference type="Gene3D" id="1.10.150.20">
    <property type="entry name" value="5' to 3' exonuclease, C-terminal subdomain"/>
    <property type="match status" value="1"/>
</dbReference>
<protein>
    <recommendedName>
        <fullName evidence="1">Exonuclease 1</fullName>
        <ecNumber evidence="1">3.1.-.-</ecNumber>
    </recommendedName>
</protein>
<keyword evidence="1" id="KW-0539">Nucleus</keyword>
<dbReference type="InterPro" id="IPR006084">
    <property type="entry name" value="XPG/Rad2"/>
</dbReference>
<dbReference type="PANTHER" id="PTHR11081">
    <property type="entry name" value="FLAP ENDONUCLEASE FAMILY MEMBER"/>
    <property type="match status" value="1"/>
</dbReference>
<dbReference type="InterPro" id="IPR008918">
    <property type="entry name" value="HhH2"/>
</dbReference>
<keyword evidence="1" id="KW-0267">Excision nuclease</keyword>
<proteinExistence type="inferred from homology"/>
<dbReference type="GO" id="GO:0046872">
    <property type="term" value="F:metal ion binding"/>
    <property type="evidence" value="ECO:0007669"/>
    <property type="project" value="UniProtKB-UniRule"/>
</dbReference>
<dbReference type="SMART" id="SM00279">
    <property type="entry name" value="HhH2"/>
    <property type="match status" value="1"/>
</dbReference>
<organism evidence="3 4">
    <name type="scientific">Cutaneotrichosporon cavernicola</name>
    <dbReference type="NCBI Taxonomy" id="279322"/>
    <lineage>
        <taxon>Eukaryota</taxon>
        <taxon>Fungi</taxon>
        <taxon>Dikarya</taxon>
        <taxon>Basidiomycota</taxon>
        <taxon>Agaricomycotina</taxon>
        <taxon>Tremellomycetes</taxon>
        <taxon>Trichosporonales</taxon>
        <taxon>Trichosporonaceae</taxon>
        <taxon>Cutaneotrichosporon</taxon>
    </lineage>
</organism>
<dbReference type="KEGG" id="ccac:CcaHIS019_0508890"/>
<keyword evidence="1" id="KW-0238">DNA-binding</keyword>
<keyword evidence="1" id="KW-0269">Exonuclease</keyword>
<dbReference type="Gene3D" id="3.40.50.1010">
    <property type="entry name" value="5'-nuclease"/>
    <property type="match status" value="2"/>
</dbReference>
<dbReference type="PANTHER" id="PTHR11081:SF8">
    <property type="entry name" value="EXONUCLEASE 1"/>
    <property type="match status" value="1"/>
</dbReference>
<dbReference type="InterPro" id="IPR036279">
    <property type="entry name" value="5-3_exonuclease_C_sf"/>
</dbReference>
<comment type="function">
    <text evidence="1">5'-&gt;3' double-stranded DNA exonuclease which may also possess a cryptic 3'-&gt;5' double-stranded DNA exonuclease activity. Functions in DNA mismatch repair.</text>
</comment>
<keyword evidence="4" id="KW-1185">Reference proteome</keyword>
<comment type="similarity">
    <text evidence="1">Belongs to the XPG/RAD2 endonuclease family. EXO1 subfamily.</text>
</comment>
<keyword evidence="1" id="KW-0378">Hydrolase</keyword>
<reference evidence="3" key="1">
    <citation type="journal article" date="2023" name="BMC Genomics">
        <title>Chromosome-level genome assemblies of Cutaneotrichosporon spp. (Trichosporonales, Basidiomycota) reveal imbalanced evolution between nucleotide sequences and chromosome synteny.</title>
        <authorList>
            <person name="Kobayashi Y."/>
            <person name="Kayamori A."/>
            <person name="Aoki K."/>
            <person name="Shiwa Y."/>
            <person name="Matsutani M."/>
            <person name="Fujita N."/>
            <person name="Sugita T."/>
            <person name="Iwasaki W."/>
            <person name="Tanaka N."/>
            <person name="Takashima M."/>
        </authorList>
    </citation>
    <scope>NUCLEOTIDE SEQUENCE</scope>
    <source>
        <strain evidence="3">HIS019</strain>
    </source>
</reference>
<dbReference type="AlphaFoldDB" id="A0AA48L724"/>
<dbReference type="GO" id="GO:0003677">
    <property type="term" value="F:DNA binding"/>
    <property type="evidence" value="ECO:0007669"/>
    <property type="project" value="UniProtKB-UniRule"/>
</dbReference>
<keyword evidence="1" id="KW-0234">DNA repair</keyword>
<feature type="domain" description="XPG-I" evidence="2">
    <location>
        <begin position="328"/>
        <end position="398"/>
    </location>
</feature>
<accession>A0AA48L724</accession>
<keyword evidence="1" id="KW-0479">Metal-binding</keyword>
<keyword evidence="1" id="KW-0540">Nuclease</keyword>
<dbReference type="GO" id="GO:0006298">
    <property type="term" value="P:mismatch repair"/>
    <property type="evidence" value="ECO:0007669"/>
    <property type="project" value="TreeGrafter"/>
</dbReference>
<dbReference type="SUPFAM" id="SSF88723">
    <property type="entry name" value="PIN domain-like"/>
    <property type="match status" value="1"/>
</dbReference>
<sequence>MGIKDLMKWVKKTHPRVVTQYPKRWASAELCGKRVAIDGTLMTNRFHFGEHDVTARGARGLLGWYTMIREMQAHGVRPIAVWDERGDRAWKAPEARRRLETRARNLARQMHETQRGARISRLRDALVAYGAMSVREQAFLAACWDAGLVATEVRPPEPTSDVEFTETVVAMALAVGHMAARIAELAVLYEEYLIDSKPVLRPPSSEHPTADAFEEEEEEIRRLAGDTEPHGKAVVAAADLLSDEEGIAVLDARLRCLPAAEYTETPKQRDLTEREAEVYDLAFRGDVSTALRELRDVEDRMPRVADIYDRALAIPRESHHAACRELLRRMGVPIVFAHVPYEAEGLCAAMALSGIVDFAGTEDSDVVAYGGPLLRNLTSARDPLTLVDGAQLSKDVPLTREAWRDFCILLGTDASPRIYLVGPKTAYKLIEKWGSIERILEHNPELAERVEPDFMEQVDNARRVFTELPPIESVPDVQGQPEEEVAAWMSVMGASIPSRWLWGSADQQRELEVWNRGLDRRAGMREGVMADAGDFGAEVWESTEMTKPPAVPAWDDVR</sequence>
<dbReference type="Pfam" id="PF00867">
    <property type="entry name" value="XPG_I"/>
    <property type="match status" value="1"/>
</dbReference>
<dbReference type="SUPFAM" id="SSF47807">
    <property type="entry name" value="5' to 3' exonuclease, C-terminal subdomain"/>
    <property type="match status" value="1"/>
</dbReference>
<comment type="cofactor">
    <cofactor evidence="1">
        <name>Mg(2+)</name>
        <dbReference type="ChEBI" id="CHEBI:18420"/>
    </cofactor>
    <text evidence="1">Binds 2 magnesium ions per subunit. They probably participate in the reaction catalyzed by the enzyme. May bind an additional third magnesium ion after substrate binding.</text>
</comment>
<dbReference type="GeneID" id="85497131"/>
<dbReference type="EMBL" id="AP028216">
    <property type="protein sequence ID" value="BEI93261.1"/>
    <property type="molecule type" value="Genomic_DNA"/>
</dbReference>
<evidence type="ECO:0000256" key="1">
    <source>
        <dbReference type="RuleBase" id="RU910737"/>
    </source>
</evidence>
<gene>
    <name evidence="3" type="ORF">CcaverHIS019_0508890</name>
</gene>
<dbReference type="InterPro" id="IPR029060">
    <property type="entry name" value="PIN-like_dom_sf"/>
</dbReference>
<name>A0AA48L724_9TREE</name>
<dbReference type="PRINTS" id="PR00853">
    <property type="entry name" value="XPGRADSUPER"/>
</dbReference>
<dbReference type="EC" id="3.1.-.-" evidence="1"/>
<evidence type="ECO:0000259" key="2">
    <source>
        <dbReference type="SMART" id="SM00484"/>
    </source>
</evidence>
<dbReference type="GO" id="GO:0017108">
    <property type="term" value="F:5'-flap endonuclease activity"/>
    <property type="evidence" value="ECO:0007669"/>
    <property type="project" value="TreeGrafter"/>
</dbReference>
<keyword evidence="1" id="KW-0228">DNA excision</keyword>
<dbReference type="RefSeq" id="XP_060458526.1">
    <property type="nucleotide sequence ID" value="XM_060602097.1"/>
</dbReference>
<comment type="subcellular location">
    <subcellularLocation>
        <location evidence="1">Nucleus</location>
    </subcellularLocation>
</comment>
<keyword evidence="1" id="KW-0460">Magnesium</keyword>
<dbReference type="GO" id="GO:0005634">
    <property type="term" value="C:nucleus"/>
    <property type="evidence" value="ECO:0007669"/>
    <property type="project" value="UniProtKB-SubCell"/>
</dbReference>
<evidence type="ECO:0000313" key="4">
    <source>
        <dbReference type="Proteomes" id="UP001233271"/>
    </source>
</evidence>
<dbReference type="GO" id="GO:0035312">
    <property type="term" value="F:5'-3' DNA exonuclease activity"/>
    <property type="evidence" value="ECO:0007669"/>
    <property type="project" value="UniProtKB-UniRule"/>
</dbReference>
<keyword evidence="1" id="KW-0227">DNA damage</keyword>
<dbReference type="InterPro" id="IPR006086">
    <property type="entry name" value="XPG-I_dom"/>
</dbReference>